<dbReference type="EMBL" id="DS113907">
    <property type="protein sequence ID" value="EAX93535.1"/>
    <property type="molecule type" value="Genomic_DNA"/>
</dbReference>
<feature type="domain" description="Serine hydrolase" evidence="1">
    <location>
        <begin position="198"/>
        <end position="260"/>
    </location>
</feature>
<dbReference type="OrthoDB" id="446723at2759"/>
<evidence type="ECO:0000259" key="1">
    <source>
        <dbReference type="Pfam" id="PF03959"/>
    </source>
</evidence>
<dbReference type="KEGG" id="tva:4751254"/>
<proteinExistence type="predicted"/>
<dbReference type="AlphaFoldDB" id="A2FNJ7"/>
<dbReference type="VEuPathDB" id="TrichDB:TVAG_011790"/>
<dbReference type="Pfam" id="PF03959">
    <property type="entry name" value="FSH1"/>
    <property type="match status" value="1"/>
</dbReference>
<dbReference type="Pfam" id="PF12146">
    <property type="entry name" value="Hydrolase_4"/>
    <property type="match status" value="1"/>
</dbReference>
<dbReference type="PANTHER" id="PTHR43358:SF4">
    <property type="entry name" value="ALPHA_BETA HYDROLASE FOLD-1 DOMAIN-CONTAINING PROTEIN"/>
    <property type="match status" value="1"/>
</dbReference>
<dbReference type="RefSeq" id="XP_001306465.1">
    <property type="nucleotide sequence ID" value="XM_001306464.1"/>
</dbReference>
<gene>
    <name evidence="3" type="ORF">TVAG_011790</name>
</gene>
<dbReference type="InParanoid" id="A2FNJ7"/>
<dbReference type="InterPro" id="IPR052920">
    <property type="entry name" value="DNA-binding_regulatory"/>
</dbReference>
<dbReference type="InterPro" id="IPR022742">
    <property type="entry name" value="Hydrolase_4"/>
</dbReference>
<keyword evidence="4" id="KW-1185">Reference proteome</keyword>
<reference evidence="3" key="1">
    <citation type="submission" date="2006-10" db="EMBL/GenBank/DDBJ databases">
        <authorList>
            <person name="Amadeo P."/>
            <person name="Zhao Q."/>
            <person name="Wortman J."/>
            <person name="Fraser-Liggett C."/>
            <person name="Carlton J."/>
        </authorList>
    </citation>
    <scope>NUCLEOTIDE SEQUENCE</scope>
    <source>
        <strain evidence="3">G3</strain>
    </source>
</reference>
<dbReference type="PANTHER" id="PTHR43358">
    <property type="entry name" value="ALPHA/BETA-HYDROLASE"/>
    <property type="match status" value="1"/>
</dbReference>
<sequence length="311" mass="34878">MLVSQGVKAIIRPPRSHYNLNKMHQYNEIPGFGSVLRIGFPVNTKRNLRIYASFYEAPHPRPGNPVVFYLHGNASNQLEGRFCVSLFIPVGVHVCCFDYIGCGESEGKYVTLGYYEVDDTKSVIDQVRATFKCTKYALWGRSMGAATALLYAAKYHDVSSIIADSAFISITDLCRSVAKSKNIPDSLYNSLMPHIHQKIIEKTGFDINNLNILDEAKNITCPVIFVHGQDDDFICPSNSQSLYSLCGSNEKRLRIVEGKHNTDRSEASVVEATTFICHWFGFEVEFVVPEEPIQQGSSQHFSNANEMMKNV</sequence>
<dbReference type="FunCoup" id="A2FNJ7">
    <property type="interactions" value="191"/>
</dbReference>
<evidence type="ECO:0000259" key="2">
    <source>
        <dbReference type="Pfam" id="PF12146"/>
    </source>
</evidence>
<evidence type="ECO:0000313" key="4">
    <source>
        <dbReference type="Proteomes" id="UP000001542"/>
    </source>
</evidence>
<dbReference type="SUPFAM" id="SSF53474">
    <property type="entry name" value="alpha/beta-Hydrolases"/>
    <property type="match status" value="1"/>
</dbReference>
<dbReference type="InterPro" id="IPR005645">
    <property type="entry name" value="FSH-like_dom"/>
</dbReference>
<organism evidence="3 4">
    <name type="scientific">Trichomonas vaginalis (strain ATCC PRA-98 / G3)</name>
    <dbReference type="NCBI Taxonomy" id="412133"/>
    <lineage>
        <taxon>Eukaryota</taxon>
        <taxon>Metamonada</taxon>
        <taxon>Parabasalia</taxon>
        <taxon>Trichomonadida</taxon>
        <taxon>Trichomonadidae</taxon>
        <taxon>Trichomonas</taxon>
    </lineage>
</organism>
<dbReference type="eggNOG" id="KOG1552">
    <property type="taxonomic scope" value="Eukaryota"/>
</dbReference>
<feature type="domain" description="Serine aminopeptidase S33" evidence="2">
    <location>
        <begin position="69"/>
        <end position="194"/>
    </location>
</feature>
<dbReference type="Proteomes" id="UP000001542">
    <property type="component" value="Unassembled WGS sequence"/>
</dbReference>
<dbReference type="STRING" id="5722.A2FNJ7"/>
<accession>A2FNJ7</accession>
<protein>
    <submittedName>
        <fullName evidence="3">Clan SC, family S9, unassigned serine peptidase</fullName>
    </submittedName>
</protein>
<reference evidence="3" key="2">
    <citation type="journal article" date="2007" name="Science">
        <title>Draft genome sequence of the sexually transmitted pathogen Trichomonas vaginalis.</title>
        <authorList>
            <person name="Carlton J.M."/>
            <person name="Hirt R.P."/>
            <person name="Silva J.C."/>
            <person name="Delcher A.L."/>
            <person name="Schatz M."/>
            <person name="Zhao Q."/>
            <person name="Wortman J.R."/>
            <person name="Bidwell S.L."/>
            <person name="Alsmark U.C.M."/>
            <person name="Besteiro S."/>
            <person name="Sicheritz-Ponten T."/>
            <person name="Noel C.J."/>
            <person name="Dacks J.B."/>
            <person name="Foster P.G."/>
            <person name="Simillion C."/>
            <person name="Van de Peer Y."/>
            <person name="Miranda-Saavedra D."/>
            <person name="Barton G.J."/>
            <person name="Westrop G.D."/>
            <person name="Mueller S."/>
            <person name="Dessi D."/>
            <person name="Fiori P.L."/>
            <person name="Ren Q."/>
            <person name="Paulsen I."/>
            <person name="Zhang H."/>
            <person name="Bastida-Corcuera F.D."/>
            <person name="Simoes-Barbosa A."/>
            <person name="Brown M.T."/>
            <person name="Hayes R.D."/>
            <person name="Mukherjee M."/>
            <person name="Okumura C.Y."/>
            <person name="Schneider R."/>
            <person name="Smith A.J."/>
            <person name="Vanacova S."/>
            <person name="Villalvazo M."/>
            <person name="Haas B.J."/>
            <person name="Pertea M."/>
            <person name="Feldblyum T.V."/>
            <person name="Utterback T.R."/>
            <person name="Shu C.L."/>
            <person name="Osoegawa K."/>
            <person name="de Jong P.J."/>
            <person name="Hrdy I."/>
            <person name="Horvathova L."/>
            <person name="Zubacova Z."/>
            <person name="Dolezal P."/>
            <person name="Malik S.B."/>
            <person name="Logsdon J.M. Jr."/>
            <person name="Henze K."/>
            <person name="Gupta A."/>
            <person name="Wang C.C."/>
            <person name="Dunne R.L."/>
            <person name="Upcroft J.A."/>
            <person name="Upcroft P."/>
            <person name="White O."/>
            <person name="Salzberg S.L."/>
            <person name="Tang P."/>
            <person name="Chiu C.-H."/>
            <person name="Lee Y.-S."/>
            <person name="Embley T.M."/>
            <person name="Coombs G.H."/>
            <person name="Mottram J.C."/>
            <person name="Tachezy J."/>
            <person name="Fraser-Liggett C.M."/>
            <person name="Johnson P.J."/>
        </authorList>
    </citation>
    <scope>NUCLEOTIDE SEQUENCE [LARGE SCALE GENOMIC DNA]</scope>
    <source>
        <strain evidence="3">G3</strain>
    </source>
</reference>
<dbReference type="Gene3D" id="3.40.50.1820">
    <property type="entry name" value="alpha/beta hydrolase"/>
    <property type="match status" value="1"/>
</dbReference>
<dbReference type="OMA" id="NANEMMK"/>
<evidence type="ECO:0000313" key="3">
    <source>
        <dbReference type="EMBL" id="EAX93535.1"/>
    </source>
</evidence>
<dbReference type="VEuPathDB" id="TrichDB:TVAGG3_0747680"/>
<dbReference type="InterPro" id="IPR029058">
    <property type="entry name" value="AB_hydrolase_fold"/>
</dbReference>
<name>A2FNJ7_TRIV3</name>
<dbReference type="SMR" id="A2FNJ7"/>